<evidence type="ECO:0000256" key="1">
    <source>
        <dbReference type="ARBA" id="ARBA00001933"/>
    </source>
</evidence>
<comment type="similarity">
    <text evidence="3 10">Belongs to the trans-sulfuration enzymes family.</text>
</comment>
<evidence type="ECO:0000313" key="11">
    <source>
        <dbReference type="EnsemblMetazoa" id="Aqu2.1.27218_001"/>
    </source>
</evidence>
<keyword evidence="6" id="KW-0198">Cysteine biosynthesis</keyword>
<dbReference type="eggNOG" id="KOG0053">
    <property type="taxonomic scope" value="Eukaryota"/>
</dbReference>
<gene>
    <name evidence="11" type="primary">100634445</name>
</gene>
<dbReference type="EnsemblMetazoa" id="Aqu2.1.27218_001">
    <property type="protein sequence ID" value="Aqu2.1.27218_001"/>
    <property type="gene ID" value="Aqu2.1.27218"/>
</dbReference>
<dbReference type="GO" id="GO:0004123">
    <property type="term" value="F:cystathionine gamma-lyase activity"/>
    <property type="evidence" value="ECO:0007669"/>
    <property type="project" value="TreeGrafter"/>
</dbReference>
<dbReference type="EnsemblMetazoa" id="XM_003387831.2">
    <property type="protein sequence ID" value="XP_003387879.1"/>
    <property type="gene ID" value="LOC100634445"/>
</dbReference>
<dbReference type="EC" id="4.4.1.1" evidence="4"/>
<proteinExistence type="inferred from homology"/>
<dbReference type="Pfam" id="PF01053">
    <property type="entry name" value="Cys_Met_Meta_PP"/>
    <property type="match status" value="1"/>
</dbReference>
<evidence type="ECO:0000256" key="4">
    <source>
        <dbReference type="ARBA" id="ARBA00012085"/>
    </source>
</evidence>
<evidence type="ECO:0000256" key="5">
    <source>
        <dbReference type="ARBA" id="ARBA00022898"/>
    </source>
</evidence>
<dbReference type="Proteomes" id="UP000007879">
    <property type="component" value="Unassembled WGS sequence"/>
</dbReference>
<dbReference type="OrthoDB" id="3512640at2759"/>
<reference evidence="12" key="1">
    <citation type="journal article" date="2010" name="Nature">
        <title>The Amphimedon queenslandica genome and the evolution of animal complexity.</title>
        <authorList>
            <person name="Srivastava M."/>
            <person name="Simakov O."/>
            <person name="Chapman J."/>
            <person name="Fahey B."/>
            <person name="Gauthier M.E."/>
            <person name="Mitros T."/>
            <person name="Richards G.S."/>
            <person name="Conaco C."/>
            <person name="Dacre M."/>
            <person name="Hellsten U."/>
            <person name="Larroux C."/>
            <person name="Putnam N.H."/>
            <person name="Stanke M."/>
            <person name="Adamska M."/>
            <person name="Darling A."/>
            <person name="Degnan S.M."/>
            <person name="Oakley T.H."/>
            <person name="Plachetzki D.C."/>
            <person name="Zhai Y."/>
            <person name="Adamski M."/>
            <person name="Calcino A."/>
            <person name="Cummins S.F."/>
            <person name="Goodstein D.M."/>
            <person name="Harris C."/>
            <person name="Jackson D.J."/>
            <person name="Leys S.P."/>
            <person name="Shu S."/>
            <person name="Woodcroft B.J."/>
            <person name="Vervoort M."/>
            <person name="Kosik K.S."/>
            <person name="Manning G."/>
            <person name="Degnan B.M."/>
            <person name="Rokhsar D.S."/>
        </authorList>
    </citation>
    <scope>NUCLEOTIDE SEQUENCE [LARGE SCALE GENOMIC DNA]</scope>
</reference>
<evidence type="ECO:0000256" key="8">
    <source>
        <dbReference type="ARBA" id="ARBA00029853"/>
    </source>
</evidence>
<keyword evidence="12" id="KW-1185">Reference proteome</keyword>
<dbReference type="PANTHER" id="PTHR11808:SF15">
    <property type="entry name" value="CYSTATHIONINE GAMMA-LYASE"/>
    <property type="match status" value="1"/>
</dbReference>
<accession>A0A1X7UIC1</accession>
<evidence type="ECO:0000256" key="7">
    <source>
        <dbReference type="ARBA" id="ARBA00023239"/>
    </source>
</evidence>
<feature type="modified residue" description="N6-(pyridoxal phosphate)lysine" evidence="9">
    <location>
        <position position="208"/>
    </location>
</feature>
<comment type="pathway">
    <text evidence="2">Amino-acid biosynthesis; L-cysteine biosynthesis; L-cysteine from L-homocysteine and L-serine: step 2/2.</text>
</comment>
<dbReference type="FunFam" id="3.90.1150.10:FF:000008">
    <property type="entry name" value="Cystathionine gamma-synthase"/>
    <property type="match status" value="1"/>
</dbReference>
<dbReference type="GO" id="GO:0030170">
    <property type="term" value="F:pyridoxal phosphate binding"/>
    <property type="evidence" value="ECO:0007669"/>
    <property type="project" value="InterPro"/>
</dbReference>
<dbReference type="FunFam" id="3.40.640.10:FF:000046">
    <property type="entry name" value="Cystathionine gamma-lyase"/>
    <property type="match status" value="1"/>
</dbReference>
<keyword evidence="5 9" id="KW-0663">Pyridoxal phosphate</keyword>
<dbReference type="InterPro" id="IPR015424">
    <property type="entry name" value="PyrdxlP-dep_Trfase"/>
</dbReference>
<dbReference type="PANTHER" id="PTHR11808">
    <property type="entry name" value="TRANS-SULFURATION ENZYME FAMILY MEMBER"/>
    <property type="match status" value="1"/>
</dbReference>
<dbReference type="SUPFAM" id="SSF53383">
    <property type="entry name" value="PLP-dependent transferases"/>
    <property type="match status" value="1"/>
</dbReference>
<dbReference type="PROSITE" id="PS00868">
    <property type="entry name" value="CYS_MET_METAB_PP"/>
    <property type="match status" value="1"/>
</dbReference>
<dbReference type="CDD" id="cd00614">
    <property type="entry name" value="CGS_like"/>
    <property type="match status" value="1"/>
</dbReference>
<keyword evidence="7" id="KW-0456">Lyase</keyword>
<dbReference type="InterPro" id="IPR000277">
    <property type="entry name" value="Cys/Met-Metab_PyrdxlP-dep_enz"/>
</dbReference>
<dbReference type="InterPro" id="IPR015422">
    <property type="entry name" value="PyrdxlP-dep_Trfase_small"/>
</dbReference>
<organism evidence="11">
    <name type="scientific">Amphimedon queenslandica</name>
    <name type="common">Sponge</name>
    <dbReference type="NCBI Taxonomy" id="400682"/>
    <lineage>
        <taxon>Eukaryota</taxon>
        <taxon>Metazoa</taxon>
        <taxon>Porifera</taxon>
        <taxon>Demospongiae</taxon>
        <taxon>Heteroscleromorpha</taxon>
        <taxon>Haplosclerida</taxon>
        <taxon>Niphatidae</taxon>
        <taxon>Amphimedon</taxon>
    </lineage>
</organism>
<dbReference type="PIRSF" id="PIRSF001434">
    <property type="entry name" value="CGS"/>
    <property type="match status" value="1"/>
</dbReference>
<evidence type="ECO:0000313" key="12">
    <source>
        <dbReference type="Proteomes" id="UP000007879"/>
    </source>
</evidence>
<reference evidence="11" key="2">
    <citation type="submission" date="2017-05" db="UniProtKB">
        <authorList>
            <consortium name="EnsemblMetazoa"/>
        </authorList>
    </citation>
    <scope>IDENTIFICATION</scope>
</reference>
<name>A0A1X7UIC1_AMPQE</name>
<keyword evidence="6" id="KW-0028">Amino-acid biosynthesis</keyword>
<evidence type="ECO:0000256" key="3">
    <source>
        <dbReference type="ARBA" id="ARBA00009077"/>
    </source>
</evidence>
<dbReference type="AlphaFoldDB" id="A0A1X7UIC1"/>
<dbReference type="InterPro" id="IPR054542">
    <property type="entry name" value="Cys_met_metab_PP"/>
</dbReference>
<sequence>MAGIGTLSVHAGNNPDEWKCKAMWPPIVTSTTYKRSIVESSKEQEEGISSQYTYIRSTNPTRECLEKSLARLEEAEYGFVTNSGSTAIAIILQSLLSSGDNIVVAENVYFGSNILMTDVFSKYKITASFVNVLNGDPETIESAITERTKLLWIDFPCNPSVELIDIQKISDIAHKKDCLLVVDNTLATPYFTRPLSLGADIVMHSGTKYLNGHSDVLMGVICTSNTIIAEKIRNLLTTIGAVPSPFDCYLANRSLRTLHVRMKAHAENALAVAKYLESSQFVDSVSYPGLPSHPQHELAKKLFSNDGYGGMLSFKIKGDLETAKRFLKSLKIFTMAVSLGSLESIAGVCTIMTHKAMKKEDKLRIGITDNLIRLSIGLEDVDDIINDLEQALEAAELS</sequence>
<dbReference type="InterPro" id="IPR015421">
    <property type="entry name" value="PyrdxlP-dep_Trfase_major"/>
</dbReference>
<dbReference type="GO" id="GO:0019346">
    <property type="term" value="P:transsulfuration"/>
    <property type="evidence" value="ECO:0007669"/>
    <property type="project" value="InterPro"/>
</dbReference>
<comment type="cofactor">
    <cofactor evidence="1 10">
        <name>pyridoxal 5'-phosphate</name>
        <dbReference type="ChEBI" id="CHEBI:597326"/>
    </cofactor>
</comment>
<dbReference type="STRING" id="400682.A0A1X7UIC1"/>
<evidence type="ECO:0000256" key="2">
    <source>
        <dbReference type="ARBA" id="ARBA00005038"/>
    </source>
</evidence>
<dbReference type="GO" id="GO:0005737">
    <property type="term" value="C:cytoplasm"/>
    <property type="evidence" value="ECO:0007669"/>
    <property type="project" value="TreeGrafter"/>
</dbReference>
<dbReference type="GO" id="GO:0019343">
    <property type="term" value="P:cysteine biosynthetic process via cystathionine"/>
    <property type="evidence" value="ECO:0007669"/>
    <property type="project" value="TreeGrafter"/>
</dbReference>
<dbReference type="InParanoid" id="A0A1X7UIC1"/>
<dbReference type="Gene3D" id="3.40.640.10">
    <property type="entry name" value="Type I PLP-dependent aspartate aminotransferase-like (Major domain)"/>
    <property type="match status" value="1"/>
</dbReference>
<dbReference type="UniPathway" id="UPA00136">
    <property type="reaction ID" value="UER00202"/>
</dbReference>
<dbReference type="FunCoup" id="A0A1X7UIC1">
    <property type="interactions" value="160"/>
</dbReference>
<dbReference type="KEGG" id="aqu:100634445"/>
<evidence type="ECO:0000256" key="10">
    <source>
        <dbReference type="RuleBase" id="RU362118"/>
    </source>
</evidence>
<protein>
    <recommendedName>
        <fullName evidence="4">cystathionine gamma-lyase</fullName>
        <ecNumber evidence="4">4.4.1.1</ecNumber>
    </recommendedName>
    <alternativeName>
        <fullName evidence="8">Gamma-cystathionase</fullName>
    </alternativeName>
</protein>
<evidence type="ECO:0000256" key="6">
    <source>
        <dbReference type="ARBA" id="ARBA00023192"/>
    </source>
</evidence>
<evidence type="ECO:0000256" key="9">
    <source>
        <dbReference type="PIRSR" id="PIRSR001434-2"/>
    </source>
</evidence>
<dbReference type="Gene3D" id="3.90.1150.10">
    <property type="entry name" value="Aspartate Aminotransferase, domain 1"/>
    <property type="match status" value="1"/>
</dbReference>